<dbReference type="AlphaFoldDB" id="A0A8S0TE41"/>
<comment type="caution">
    <text evidence="1">The sequence shown here is derived from an EMBL/GenBank/DDBJ whole genome shotgun (WGS) entry which is preliminary data.</text>
</comment>
<evidence type="ECO:0000313" key="2">
    <source>
        <dbReference type="Proteomes" id="UP000594638"/>
    </source>
</evidence>
<protein>
    <submittedName>
        <fullName evidence="1">Uncharacterized protein</fullName>
    </submittedName>
</protein>
<gene>
    <name evidence="1" type="ORF">OLEA9_A018661</name>
</gene>
<organism evidence="1 2">
    <name type="scientific">Olea europaea subsp. europaea</name>
    <dbReference type="NCBI Taxonomy" id="158383"/>
    <lineage>
        <taxon>Eukaryota</taxon>
        <taxon>Viridiplantae</taxon>
        <taxon>Streptophyta</taxon>
        <taxon>Embryophyta</taxon>
        <taxon>Tracheophyta</taxon>
        <taxon>Spermatophyta</taxon>
        <taxon>Magnoliopsida</taxon>
        <taxon>eudicotyledons</taxon>
        <taxon>Gunneridae</taxon>
        <taxon>Pentapetalae</taxon>
        <taxon>asterids</taxon>
        <taxon>lamiids</taxon>
        <taxon>Lamiales</taxon>
        <taxon>Oleaceae</taxon>
        <taxon>Oleeae</taxon>
        <taxon>Olea</taxon>
    </lineage>
</organism>
<sequence>MAGIGPSFQTFLGSFWDTMCWPCLGCFRDTSDFHIFLVNFLDTLCRQCPGRVGIAAGMQPDFQAFLGSFWDTMCKPCLGRVLAVVGAQPDFLAFLNNFWDFMCRPCSRRIMATTGTETDFQAFFLQFLGHGVQAISRMQQECILTFRQFLGHNVQAVFGRHRAAVGMQPNFQTFLGSFWDTATSGTRPGRGRDTTLFSGISRRFVGTVCTQCLGCFPITLGTQANYQPNERSTVCRPCQGDKHVPKHSGQFLGHGDTAGMPLDFQSFMGSFGALCAGHVLDASCRLCRQCSGRVRATARMQPDFQAFVWDTVCRPCPGCGRDAA</sequence>
<accession>A0A8S0TE41</accession>
<dbReference type="EMBL" id="CACTIH010005785">
    <property type="protein sequence ID" value="CAA3001827.1"/>
    <property type="molecule type" value="Genomic_DNA"/>
</dbReference>
<keyword evidence="2" id="KW-1185">Reference proteome</keyword>
<proteinExistence type="predicted"/>
<evidence type="ECO:0000313" key="1">
    <source>
        <dbReference type="EMBL" id="CAA3001827.1"/>
    </source>
</evidence>
<dbReference type="Gramene" id="OE9A018661T1">
    <property type="protein sequence ID" value="OE9A018661C1"/>
    <property type="gene ID" value="OE9A018661"/>
</dbReference>
<dbReference type="Proteomes" id="UP000594638">
    <property type="component" value="Unassembled WGS sequence"/>
</dbReference>
<reference evidence="1 2" key="1">
    <citation type="submission" date="2019-12" db="EMBL/GenBank/DDBJ databases">
        <authorList>
            <person name="Alioto T."/>
            <person name="Alioto T."/>
            <person name="Gomez Garrido J."/>
        </authorList>
    </citation>
    <scope>NUCLEOTIDE SEQUENCE [LARGE SCALE GENOMIC DNA]</scope>
</reference>
<name>A0A8S0TE41_OLEEU</name>